<gene>
    <name evidence="1" type="ORF">EKO04_008524</name>
</gene>
<sequence length="96" mass="10668">MADTTSSTTLDSELDTITKRSQTESPLLCLPAELRNKINSFLLESATVEYMNMPAHRAPAKTSTYLKFVDRFTTRPNISSDTSLHKSSRETATLLA</sequence>
<organism evidence="1 2">
    <name type="scientific">Ascochyta lentis</name>
    <dbReference type="NCBI Taxonomy" id="205686"/>
    <lineage>
        <taxon>Eukaryota</taxon>
        <taxon>Fungi</taxon>
        <taxon>Dikarya</taxon>
        <taxon>Ascomycota</taxon>
        <taxon>Pezizomycotina</taxon>
        <taxon>Dothideomycetes</taxon>
        <taxon>Pleosporomycetidae</taxon>
        <taxon>Pleosporales</taxon>
        <taxon>Pleosporineae</taxon>
        <taxon>Didymellaceae</taxon>
        <taxon>Ascochyta</taxon>
    </lineage>
</organism>
<dbReference type="AlphaFoldDB" id="A0A8H7J221"/>
<dbReference type="EMBL" id="RZGK01000015">
    <property type="protein sequence ID" value="KAF9693783.1"/>
    <property type="molecule type" value="Genomic_DNA"/>
</dbReference>
<keyword evidence="2" id="KW-1185">Reference proteome</keyword>
<dbReference type="Proteomes" id="UP000651452">
    <property type="component" value="Unassembled WGS sequence"/>
</dbReference>
<dbReference type="OrthoDB" id="5413827at2759"/>
<accession>A0A8H7J221</accession>
<evidence type="ECO:0000313" key="2">
    <source>
        <dbReference type="Proteomes" id="UP000651452"/>
    </source>
</evidence>
<reference evidence="1" key="2">
    <citation type="submission" date="2020-09" db="EMBL/GenBank/DDBJ databases">
        <title>Reference genome assembly for Australian Ascochyta lentis isolate Al4.</title>
        <authorList>
            <person name="Lee R.C."/>
            <person name="Farfan-Caceres L.M."/>
            <person name="Debler J.W."/>
            <person name="Williams A.H."/>
            <person name="Henares B.M."/>
        </authorList>
    </citation>
    <scope>NUCLEOTIDE SEQUENCE</scope>
    <source>
        <strain evidence="1">Al4</strain>
    </source>
</reference>
<proteinExistence type="predicted"/>
<comment type="caution">
    <text evidence="1">The sequence shown here is derived from an EMBL/GenBank/DDBJ whole genome shotgun (WGS) entry which is preliminary data.</text>
</comment>
<evidence type="ECO:0000313" key="1">
    <source>
        <dbReference type="EMBL" id="KAF9693783.1"/>
    </source>
</evidence>
<name>A0A8H7J221_9PLEO</name>
<protein>
    <submittedName>
        <fullName evidence="1">Uncharacterized protein</fullName>
    </submittedName>
</protein>
<reference evidence="1" key="1">
    <citation type="submission" date="2018-12" db="EMBL/GenBank/DDBJ databases">
        <authorList>
            <person name="Syme R.A."/>
            <person name="Farfan-Caceres L."/>
            <person name="Lichtenzveig J."/>
        </authorList>
    </citation>
    <scope>NUCLEOTIDE SEQUENCE</scope>
    <source>
        <strain evidence="1">Al4</strain>
    </source>
</reference>